<organism evidence="1 2">
    <name type="scientific">Actinokineospora spheciospongiae</name>
    <dbReference type="NCBI Taxonomy" id="909613"/>
    <lineage>
        <taxon>Bacteria</taxon>
        <taxon>Bacillati</taxon>
        <taxon>Actinomycetota</taxon>
        <taxon>Actinomycetes</taxon>
        <taxon>Pseudonocardiales</taxon>
        <taxon>Pseudonocardiaceae</taxon>
        <taxon>Actinokineospora</taxon>
    </lineage>
</organism>
<reference evidence="1 2" key="1">
    <citation type="journal article" date="2014" name="Genome Announc.">
        <title>Draft Genome Sequence of the Antitrypanosomally Active Sponge-Associated Bacterium Actinokineospora sp. Strain EG49.</title>
        <authorList>
            <person name="Harjes J."/>
            <person name="Ryu T."/>
            <person name="Abdelmohsen U.R."/>
            <person name="Moitinho-Silva L."/>
            <person name="Horn H."/>
            <person name="Ravasi T."/>
            <person name="Hentschel U."/>
        </authorList>
    </citation>
    <scope>NUCLEOTIDE SEQUENCE [LARGE SCALE GENOMIC DNA]</scope>
    <source>
        <strain evidence="1 2">EG49</strain>
    </source>
</reference>
<dbReference type="AlphaFoldDB" id="W7J6N6"/>
<name>W7J6N6_9PSEU</name>
<proteinExistence type="predicted"/>
<gene>
    <name evidence="1" type="ORF">UO65_0028</name>
</gene>
<comment type="caution">
    <text evidence="1">The sequence shown here is derived from an EMBL/GenBank/DDBJ whole genome shotgun (WGS) entry which is preliminary data.</text>
</comment>
<evidence type="ECO:0000313" key="1">
    <source>
        <dbReference type="EMBL" id="EWC64642.1"/>
    </source>
</evidence>
<dbReference type="STRING" id="909613.UO65_0028"/>
<protein>
    <submittedName>
        <fullName evidence="1">Uncharacterized protein</fullName>
    </submittedName>
</protein>
<keyword evidence="2" id="KW-1185">Reference proteome</keyword>
<accession>W7J6N6</accession>
<evidence type="ECO:0000313" key="2">
    <source>
        <dbReference type="Proteomes" id="UP000019277"/>
    </source>
</evidence>
<sequence>MEQGRRGIHDRHRFVRISHLFGPGLAVRCPMHVTPGHRRPAAPVGVFVSCFTRVSYV</sequence>
<dbReference type="EMBL" id="AYXG01000002">
    <property type="protein sequence ID" value="EWC64642.1"/>
    <property type="molecule type" value="Genomic_DNA"/>
</dbReference>
<dbReference type="Proteomes" id="UP000019277">
    <property type="component" value="Unassembled WGS sequence"/>
</dbReference>